<dbReference type="EMBL" id="LAYJ01000105">
    <property type="protein sequence ID" value="KKI50557.1"/>
    <property type="molecule type" value="Genomic_DNA"/>
</dbReference>
<keyword evidence="4" id="KW-1185">Reference proteome</keyword>
<dbReference type="InterPro" id="IPR036439">
    <property type="entry name" value="Dockerin_dom_sf"/>
</dbReference>
<organism evidence="3 4">
    <name type="scientific">Christensenella hongkongensis</name>
    <dbReference type="NCBI Taxonomy" id="270498"/>
    <lineage>
        <taxon>Bacteria</taxon>
        <taxon>Bacillati</taxon>
        <taxon>Bacillota</taxon>
        <taxon>Clostridia</taxon>
        <taxon>Christensenellales</taxon>
        <taxon>Christensenellaceae</taxon>
        <taxon>Christensenella</taxon>
    </lineage>
</organism>
<comment type="caution">
    <text evidence="3">The sequence shown here is derived from an EMBL/GenBank/DDBJ whole genome shotgun (WGS) entry which is preliminary data.</text>
</comment>
<dbReference type="OrthoDB" id="2744137at2"/>
<protein>
    <recommendedName>
        <fullName evidence="5">Dockerin domain-containing protein</fullName>
    </recommendedName>
</protein>
<dbReference type="CDD" id="cd14256">
    <property type="entry name" value="Dockerin_I"/>
    <property type="match status" value="1"/>
</dbReference>
<dbReference type="InterPro" id="IPR018247">
    <property type="entry name" value="EF_Hand_1_Ca_BS"/>
</dbReference>
<feature type="chain" id="PRO_5018184509" description="Dockerin domain-containing protein" evidence="2">
    <location>
        <begin position="24"/>
        <end position="839"/>
    </location>
</feature>
<feature type="region of interest" description="Disordered" evidence="1">
    <location>
        <begin position="691"/>
        <end position="717"/>
    </location>
</feature>
<dbReference type="Proteomes" id="UP000034076">
    <property type="component" value="Unassembled WGS sequence"/>
</dbReference>
<feature type="region of interest" description="Disordered" evidence="1">
    <location>
        <begin position="35"/>
        <end position="80"/>
    </location>
</feature>
<dbReference type="STRING" id="270498.CHK_2023"/>
<dbReference type="AlphaFoldDB" id="A0A0M2NJF2"/>
<reference evidence="3 4" key="1">
    <citation type="submission" date="2015-04" db="EMBL/GenBank/DDBJ databases">
        <title>Draft genome sequence of bacteremic isolate Catabacter hongkongensis type strain HKU16T.</title>
        <authorList>
            <person name="Lau S.K."/>
            <person name="Teng J.L."/>
            <person name="Huang Y."/>
            <person name="Curreem S.O."/>
            <person name="Tsui S.K."/>
            <person name="Woo P.C."/>
        </authorList>
    </citation>
    <scope>NUCLEOTIDE SEQUENCE [LARGE SCALE GENOMIC DNA]</scope>
    <source>
        <strain evidence="3 4">HKU16</strain>
    </source>
</reference>
<gene>
    <name evidence="3" type="ORF">CHK_2023</name>
</gene>
<feature type="signal peptide" evidence="2">
    <location>
        <begin position="1"/>
        <end position="23"/>
    </location>
</feature>
<accession>A0A0M2NJF2</accession>
<dbReference type="PATRIC" id="fig|270498.16.peg.1539"/>
<evidence type="ECO:0008006" key="5">
    <source>
        <dbReference type="Google" id="ProtNLM"/>
    </source>
</evidence>
<evidence type="ECO:0000256" key="1">
    <source>
        <dbReference type="SAM" id="MobiDB-lite"/>
    </source>
</evidence>
<feature type="compositionally biased region" description="Basic and acidic residues" evidence="1">
    <location>
        <begin position="691"/>
        <end position="701"/>
    </location>
</feature>
<keyword evidence="2" id="KW-0732">Signal</keyword>
<evidence type="ECO:0000313" key="3">
    <source>
        <dbReference type="EMBL" id="KKI50557.1"/>
    </source>
</evidence>
<evidence type="ECO:0000313" key="4">
    <source>
        <dbReference type="Proteomes" id="UP000034076"/>
    </source>
</evidence>
<dbReference type="GO" id="GO:0000272">
    <property type="term" value="P:polysaccharide catabolic process"/>
    <property type="evidence" value="ECO:0007669"/>
    <property type="project" value="InterPro"/>
</dbReference>
<dbReference type="RefSeq" id="WP_046443867.1">
    <property type="nucleotide sequence ID" value="NZ_LAYJ01000105.1"/>
</dbReference>
<name>A0A0M2NJF2_9FIRM</name>
<dbReference type="PROSITE" id="PS00018">
    <property type="entry name" value="EF_HAND_1"/>
    <property type="match status" value="1"/>
</dbReference>
<dbReference type="Gene3D" id="1.10.1330.10">
    <property type="entry name" value="Dockerin domain"/>
    <property type="match status" value="1"/>
</dbReference>
<proteinExistence type="predicted"/>
<sequence length="839" mass="88842">MKKKLIALLVAALMVVTMLPAMALAEPAAQSGDAFTPLTGTQNEKDDADLQVNPDERSSEAAIQDEASDESETAKPSTGVTFKALNGSTDAFGKQVSEFVGKDLSFSVSEDNKIVPEGALNYITGFEAFNETEPDQQNGYYLPFGVELPQGSFPNVRVTLNGRGGEKDITNDPECLVLLPEDQEKPISVAVDLDGDGAEYGETVYTFDYSRLQLGEDSAVSITRDPSPAGGTGGVDCTFDDTALASDHTVKFTGTVDWYAADKSLGRTAGNRVGVEIKAPETITDFSKATVRFGTNDQTYTWEEVQDGDDFFWWYPLVKEDAKEFTFTIDWDGENGMVYAPTTYTVDCTGVTTLRSNAATNANVKFIDSTNWKTAQDVSASVRPVDLPWFEISYTRDLANMSTANKAALKAVITVENANITADGDHKSDVFDGGSNVFTDGKAVFTRTVNSENGNDGYFQAVLGELVNGTNHDFLGIPADKQEGKYTFALQLLGAGDEIIGASEPVEMTYGAPATDDLVMNPEVHFVDESNYDKLGEDGGIFDPAHNDLPWIETTFQINKSMVKDPVNFEFEVKIENSHIVSGTTAAVDGGVPAGNAYSDGSATFTRTIDLSNSAAYQDPTRDTITLKYNAAIGRQVFSGHNDFLGIADANQYGDYTVTISAKNGETVGDGVAKTLEPVVATYGGHELKPVEPSDPDKKVEISQPEEGTGNQYVSGGGIGDGTKDGVLKADAVAALFNNPNGAIAVKDAGGNVLAADANVGTGCMIQLLNGNGTPFQTVLVVVPGDVMGTGVASIGSLVKMSGDIAGNASLDGAYLKAADINGDGKVSIGDVVKASKLI</sequence>
<evidence type="ECO:0000256" key="2">
    <source>
        <dbReference type="SAM" id="SignalP"/>
    </source>
</evidence>